<evidence type="ECO:0000256" key="2">
    <source>
        <dbReference type="HAMAP-Rule" id="MF_01139"/>
    </source>
</evidence>
<feature type="binding site" evidence="2">
    <location>
        <begin position="213"/>
        <end position="215"/>
    </location>
    <ligand>
        <name>substrate</name>
    </ligand>
</feature>
<feature type="active site" description="Proton acceptor" evidence="2">
    <location>
        <position position="87"/>
    </location>
</feature>
<reference evidence="3 4" key="1">
    <citation type="journal article" date="2013" name="Genome Announc.">
        <title>Genome sequences for three denitrifying bacterial strains isolated from a uranium- and nitrate-contaminated subsurface environment.</title>
        <authorList>
            <person name="Venkatramanan R."/>
            <person name="Prakash O."/>
            <person name="Woyke T."/>
            <person name="Chain P."/>
            <person name="Goodwin L.A."/>
            <person name="Watson D."/>
            <person name="Brooks S."/>
            <person name="Kostka J.E."/>
            <person name="Green S.J."/>
        </authorList>
    </citation>
    <scope>NUCLEOTIDE SEQUENCE [LARGE SCALE GENOMIC DNA]</scope>
    <source>
        <strain evidence="3 4">1NES1</strain>
    </source>
</reference>
<dbReference type="Gene3D" id="3.40.1180.10">
    <property type="entry name" value="Decaprenyl diphosphate synthase-like"/>
    <property type="match status" value="1"/>
</dbReference>
<dbReference type="AlphaFoldDB" id="N0B5K4"/>
<keyword evidence="4" id="KW-1185">Reference proteome</keyword>
<protein>
    <recommendedName>
        <fullName evidence="2">Isoprenyl transferase</fullName>
        <ecNumber evidence="2">2.5.1.-</ecNumber>
    </recommendedName>
</protein>
<dbReference type="eggNOG" id="COG0020">
    <property type="taxonomic scope" value="Bacteria"/>
</dbReference>
<comment type="similarity">
    <text evidence="2">Belongs to the UPP synthase family.</text>
</comment>
<feature type="binding site" evidence="2">
    <location>
        <position position="39"/>
    </location>
    <ligand>
        <name>Mg(2+)</name>
        <dbReference type="ChEBI" id="CHEBI:18420"/>
    </ligand>
</feature>
<feature type="binding site" evidence="2">
    <location>
        <position position="88"/>
    </location>
    <ligand>
        <name>substrate</name>
    </ligand>
</feature>
<accession>N0B5K4</accession>
<keyword evidence="1 2" id="KW-0808">Transferase</keyword>
<organism evidence="3 4">
    <name type="scientific">Hyphomicrobium denitrificans 1NES1</name>
    <dbReference type="NCBI Taxonomy" id="670307"/>
    <lineage>
        <taxon>Bacteria</taxon>
        <taxon>Pseudomonadati</taxon>
        <taxon>Pseudomonadota</taxon>
        <taxon>Alphaproteobacteria</taxon>
        <taxon>Hyphomicrobiales</taxon>
        <taxon>Hyphomicrobiaceae</taxon>
        <taxon>Hyphomicrobium</taxon>
    </lineage>
</organism>
<feature type="binding site" evidence="2">
    <location>
        <position position="207"/>
    </location>
    <ligand>
        <name>substrate</name>
    </ligand>
</feature>
<evidence type="ECO:0000313" key="4">
    <source>
        <dbReference type="Proteomes" id="UP000005952"/>
    </source>
</evidence>
<dbReference type="KEGG" id="hdt:HYPDE_28993"/>
<dbReference type="Proteomes" id="UP000005952">
    <property type="component" value="Chromosome"/>
</dbReference>
<dbReference type="GO" id="GO:0005829">
    <property type="term" value="C:cytosol"/>
    <property type="evidence" value="ECO:0007669"/>
    <property type="project" value="TreeGrafter"/>
</dbReference>
<dbReference type="NCBIfam" id="TIGR00055">
    <property type="entry name" value="uppS"/>
    <property type="match status" value="1"/>
</dbReference>
<comment type="cofactor">
    <cofactor evidence="2">
        <name>Mg(2+)</name>
        <dbReference type="ChEBI" id="CHEBI:18420"/>
    </cofactor>
    <text evidence="2">Binds 2 magnesium ions per subunit.</text>
</comment>
<dbReference type="EC" id="2.5.1.-" evidence="2"/>
<proteinExistence type="inferred from homology"/>
<dbReference type="CDD" id="cd00475">
    <property type="entry name" value="Cis_IPPS"/>
    <property type="match status" value="1"/>
</dbReference>
<dbReference type="NCBIfam" id="NF011408">
    <property type="entry name" value="PRK14834.1"/>
    <property type="match status" value="1"/>
</dbReference>
<dbReference type="InterPro" id="IPR001441">
    <property type="entry name" value="UPP_synth-like"/>
</dbReference>
<dbReference type="PROSITE" id="PS01066">
    <property type="entry name" value="UPP_SYNTHASE"/>
    <property type="match status" value="1"/>
</dbReference>
<feature type="binding site" evidence="2">
    <location>
        <begin position="84"/>
        <end position="86"/>
    </location>
    <ligand>
        <name>substrate</name>
    </ligand>
</feature>
<dbReference type="GO" id="GO:0008834">
    <property type="term" value="F:ditrans,polycis-undecaprenyl-diphosphate synthase [(2E,6E)-farnesyl-diphosphate specific] activity"/>
    <property type="evidence" value="ECO:0007669"/>
    <property type="project" value="TreeGrafter"/>
</dbReference>
<evidence type="ECO:0000313" key="3">
    <source>
        <dbReference type="EMBL" id="AGK57477.1"/>
    </source>
</evidence>
<evidence type="ECO:0000256" key="1">
    <source>
        <dbReference type="ARBA" id="ARBA00022679"/>
    </source>
</evidence>
<comment type="function">
    <text evidence="2">Catalyzes the condensation of isopentenyl diphosphate (IPP) with allylic pyrophosphates generating different type of terpenoids.</text>
</comment>
<dbReference type="InterPro" id="IPR036424">
    <property type="entry name" value="UPP_synth-like_sf"/>
</dbReference>
<dbReference type="InterPro" id="IPR018520">
    <property type="entry name" value="UPP_synth-like_CS"/>
</dbReference>
<dbReference type="HAMAP" id="MF_01139">
    <property type="entry name" value="ISPT"/>
    <property type="match status" value="1"/>
</dbReference>
<feature type="binding site" evidence="2">
    <location>
        <position position="56"/>
    </location>
    <ligand>
        <name>substrate</name>
    </ligand>
</feature>
<feature type="binding site" evidence="2">
    <location>
        <position position="52"/>
    </location>
    <ligand>
        <name>substrate</name>
    </ligand>
</feature>
<name>N0B5K4_9HYPH</name>
<dbReference type="PANTHER" id="PTHR10291:SF0">
    <property type="entry name" value="DEHYDRODOLICHYL DIPHOSPHATE SYNTHASE 2"/>
    <property type="match status" value="1"/>
</dbReference>
<dbReference type="SUPFAM" id="SSF64005">
    <property type="entry name" value="Undecaprenyl diphosphate synthase"/>
    <property type="match status" value="1"/>
</dbReference>
<dbReference type="GO" id="GO:0016094">
    <property type="term" value="P:polyprenol biosynthetic process"/>
    <property type="evidence" value="ECO:0007669"/>
    <property type="project" value="TreeGrafter"/>
</dbReference>
<dbReference type="HOGENOM" id="CLU_038505_1_2_5"/>
<comment type="subunit">
    <text evidence="2">Homodimer.</text>
</comment>
<dbReference type="STRING" id="670307.HYPDE_28993"/>
<dbReference type="FunFam" id="3.40.1180.10:FF:000001">
    <property type="entry name" value="(2E,6E)-farnesyl-diphosphate-specific ditrans,polycis-undecaprenyl-diphosphate synthase"/>
    <property type="match status" value="1"/>
</dbReference>
<feature type="binding site" evidence="2">
    <location>
        <begin position="40"/>
        <end position="43"/>
    </location>
    <ligand>
        <name>substrate</name>
    </ligand>
</feature>
<feature type="binding site" evidence="2">
    <location>
        <position position="90"/>
    </location>
    <ligand>
        <name>substrate</name>
    </ligand>
</feature>
<feature type="binding site" evidence="2">
    <location>
        <position position="226"/>
    </location>
    <ligand>
        <name>Mg(2+)</name>
        <dbReference type="ChEBI" id="CHEBI:18420"/>
    </ligand>
</feature>
<dbReference type="GO" id="GO:0000287">
    <property type="term" value="F:magnesium ion binding"/>
    <property type="evidence" value="ECO:0007669"/>
    <property type="project" value="UniProtKB-UniRule"/>
</dbReference>
<dbReference type="PANTHER" id="PTHR10291">
    <property type="entry name" value="DEHYDRODOLICHYL DIPHOSPHATE SYNTHASE FAMILY MEMBER"/>
    <property type="match status" value="1"/>
</dbReference>
<feature type="binding site" evidence="2">
    <location>
        <position position="44"/>
    </location>
    <ligand>
        <name>substrate</name>
    </ligand>
</feature>
<gene>
    <name evidence="3" type="ORF">HYPDE_28993</name>
</gene>
<sequence>MRLLTLHYRGYAIVAAAAKLSDDQTCALAPPRHVAIIMDGNGRWAKERGLPRTLGHRQGVEAVRRAVRTAIELKITFLTIFSFSSENWKRPAEEVDDLMGLMKRFIRRDLAELHEAGVCIRVIGQRQHVDSELTKLIDEAVELTKGNDRLTLVIAFNYGSRSEIAGAARKLAAEVAAGKLDPSAITVERMANALDTSGIPDPDLLIRTSGEMRLSNFLLWQTAYSEFVFLDCYWPDFDKAAFEGAILEFRSRERRFGGLTQRSTA</sequence>
<dbReference type="NCBIfam" id="NF011405">
    <property type="entry name" value="PRK14830.1"/>
    <property type="match status" value="1"/>
</dbReference>
<dbReference type="EMBL" id="CP005587">
    <property type="protein sequence ID" value="AGK57477.1"/>
    <property type="molecule type" value="Genomic_DNA"/>
</dbReference>
<feature type="active site" evidence="2">
    <location>
        <position position="39"/>
    </location>
</feature>
<keyword evidence="2" id="KW-0479">Metal-binding</keyword>
<dbReference type="Pfam" id="PF01255">
    <property type="entry name" value="Prenyltransf"/>
    <property type="match status" value="1"/>
</dbReference>
<keyword evidence="2" id="KW-0460">Magnesium</keyword>